<feature type="non-terminal residue" evidence="3">
    <location>
        <position position="75"/>
    </location>
</feature>
<dbReference type="Proteomes" id="UP000694005">
    <property type="component" value="Chromosome A06"/>
</dbReference>
<gene>
    <name evidence="3" type="ORF">BRAA06T24671Z</name>
    <name evidence="2" type="ORF">BRAPAZ1V2_A06P16390.2</name>
</gene>
<feature type="non-terminal residue" evidence="3">
    <location>
        <position position="1"/>
    </location>
</feature>
<keyword evidence="1" id="KW-0812">Transmembrane</keyword>
<evidence type="ECO:0000313" key="3">
    <source>
        <dbReference type="EMBL" id="VDC66131.1"/>
    </source>
</evidence>
<proteinExistence type="predicted"/>
<dbReference type="AlphaFoldDB" id="A0A3P5YZE1"/>
<protein>
    <submittedName>
        <fullName evidence="2">Uncharacterized protein</fullName>
    </submittedName>
</protein>
<keyword evidence="1" id="KW-0472">Membrane</keyword>
<keyword evidence="1" id="KW-1133">Transmembrane helix</keyword>
<evidence type="ECO:0000313" key="2">
    <source>
        <dbReference type="EMBL" id="CAG7869399.1"/>
    </source>
</evidence>
<dbReference type="EMBL" id="LS974622">
    <property type="protein sequence ID" value="CAG7869399.1"/>
    <property type="molecule type" value="Genomic_DNA"/>
</dbReference>
<reference evidence="3" key="1">
    <citation type="submission" date="2018-11" db="EMBL/GenBank/DDBJ databases">
        <authorList>
            <consortium name="Genoscope - CEA"/>
            <person name="William W."/>
        </authorList>
    </citation>
    <scope>NUCLEOTIDE SEQUENCE</scope>
</reference>
<feature type="transmembrane region" description="Helical" evidence="1">
    <location>
        <begin position="41"/>
        <end position="60"/>
    </location>
</feature>
<dbReference type="EMBL" id="LR031569">
    <property type="protein sequence ID" value="VDC66131.1"/>
    <property type="molecule type" value="Genomic_DNA"/>
</dbReference>
<name>A0A3P5YZE1_BRACM</name>
<sequence>PRGKSFLIGVTRVLISTQTVLNFVYSFGLRLTGPFSGRRVALSRVFIVASALALRFRYLLQRNGSAFTPIDWYLH</sequence>
<accession>A0A3P5YZE1</accession>
<organism evidence="3">
    <name type="scientific">Brassica campestris</name>
    <name type="common">Field mustard</name>
    <dbReference type="NCBI Taxonomy" id="3711"/>
    <lineage>
        <taxon>Eukaryota</taxon>
        <taxon>Viridiplantae</taxon>
        <taxon>Streptophyta</taxon>
        <taxon>Embryophyta</taxon>
        <taxon>Tracheophyta</taxon>
        <taxon>Spermatophyta</taxon>
        <taxon>Magnoliopsida</taxon>
        <taxon>eudicotyledons</taxon>
        <taxon>Gunneridae</taxon>
        <taxon>Pentapetalae</taxon>
        <taxon>rosids</taxon>
        <taxon>malvids</taxon>
        <taxon>Brassicales</taxon>
        <taxon>Brassicaceae</taxon>
        <taxon>Brassiceae</taxon>
        <taxon>Brassica</taxon>
    </lineage>
</organism>
<dbReference type="Gramene" id="A06p16390.2_BraZ1">
    <property type="protein sequence ID" value="A06p16390.2_BraZ1.CDS.1"/>
    <property type="gene ID" value="A06g16390.2_BraZ1"/>
</dbReference>
<evidence type="ECO:0000256" key="1">
    <source>
        <dbReference type="SAM" id="Phobius"/>
    </source>
</evidence>
<feature type="transmembrane region" description="Helical" evidence="1">
    <location>
        <begin position="6"/>
        <end position="29"/>
    </location>
</feature>